<proteinExistence type="predicted"/>
<organism evidence="2 3">
    <name type="scientific">Gnomoniopsis smithogilvyi</name>
    <dbReference type="NCBI Taxonomy" id="1191159"/>
    <lineage>
        <taxon>Eukaryota</taxon>
        <taxon>Fungi</taxon>
        <taxon>Dikarya</taxon>
        <taxon>Ascomycota</taxon>
        <taxon>Pezizomycotina</taxon>
        <taxon>Sordariomycetes</taxon>
        <taxon>Sordariomycetidae</taxon>
        <taxon>Diaporthales</taxon>
        <taxon>Gnomoniaceae</taxon>
        <taxon>Gnomoniopsis</taxon>
    </lineage>
</organism>
<dbReference type="EMBL" id="JAPEVB010000004">
    <property type="protein sequence ID" value="KAJ4388901.1"/>
    <property type="molecule type" value="Genomic_DNA"/>
</dbReference>
<feature type="region of interest" description="Disordered" evidence="1">
    <location>
        <begin position="253"/>
        <end position="275"/>
    </location>
</feature>
<comment type="caution">
    <text evidence="2">The sequence shown here is derived from an EMBL/GenBank/DDBJ whole genome shotgun (WGS) entry which is preliminary data.</text>
</comment>
<feature type="region of interest" description="Disordered" evidence="1">
    <location>
        <begin position="109"/>
        <end position="149"/>
    </location>
</feature>
<reference evidence="2" key="1">
    <citation type="submission" date="2022-10" db="EMBL/GenBank/DDBJ databases">
        <title>Tapping the CABI collections for fungal endophytes: first genome assemblies for Collariella, Neodidymelliopsis, Ascochyta clinopodiicola, Didymella pomorum, Didymosphaeria variabile, Neocosmospora piperis and Neocucurbitaria cava.</title>
        <authorList>
            <person name="Hill R."/>
        </authorList>
    </citation>
    <scope>NUCLEOTIDE SEQUENCE</scope>
    <source>
        <strain evidence="2">IMI 355082</strain>
    </source>
</reference>
<dbReference type="AlphaFoldDB" id="A0A9W8YQM8"/>
<evidence type="ECO:0000313" key="2">
    <source>
        <dbReference type="EMBL" id="KAJ4388901.1"/>
    </source>
</evidence>
<gene>
    <name evidence="2" type="ORF">N0V93_006362</name>
</gene>
<dbReference type="OrthoDB" id="425602at2759"/>
<evidence type="ECO:0000313" key="3">
    <source>
        <dbReference type="Proteomes" id="UP001140453"/>
    </source>
</evidence>
<protein>
    <recommendedName>
        <fullName evidence="4">Thymidylate kinase</fullName>
    </recommendedName>
</protein>
<feature type="region of interest" description="Disordered" evidence="1">
    <location>
        <begin position="319"/>
        <end position="348"/>
    </location>
</feature>
<sequence length="411" mass="43989">MATIVRQPFAPLDGSRLQSLSGIKNVQNSIPSSVSSPGKRKVADFFDANDFENLDPALLLSKRAKSNPDGLGKDFFKSPTFLLTKSTSVPSLAGKDGVISYSNVKAASPRPRSILNPKSPARKTASSLSQTSSTPMSAPAGRSPPRGNKRISILNRRRAGRIDPPSFDLFAGGFSLDAALKGTVPSYASHASTSSKASSVVADSLSDSGMKSSWFFDIHEDTPEQEMTNLLQHSTCMLDISSDEECEQKMRKERAEGRGKENIPPADDMSQTSTRRSVIGVSEGGMEYEKPRVALGSLNAEDFYAEGVDPTEVIIVPGDDEDGTIVDGEKPQEPQQESSGLRETAPCPEINVKAAVDELEVPKTPVKLPSFQPLAEAGESFDLWESSSAKEEGDNAPSPVPRSPSSEHGDC</sequence>
<feature type="compositionally biased region" description="Low complexity" evidence="1">
    <location>
        <begin position="124"/>
        <end position="137"/>
    </location>
</feature>
<accession>A0A9W8YQM8</accession>
<evidence type="ECO:0000256" key="1">
    <source>
        <dbReference type="SAM" id="MobiDB-lite"/>
    </source>
</evidence>
<dbReference type="Proteomes" id="UP001140453">
    <property type="component" value="Unassembled WGS sequence"/>
</dbReference>
<name>A0A9W8YQM8_9PEZI</name>
<feature type="region of interest" description="Disordered" evidence="1">
    <location>
        <begin position="379"/>
        <end position="411"/>
    </location>
</feature>
<keyword evidence="3" id="KW-1185">Reference proteome</keyword>
<evidence type="ECO:0008006" key="4">
    <source>
        <dbReference type="Google" id="ProtNLM"/>
    </source>
</evidence>